<keyword evidence="6" id="KW-0472">Membrane</keyword>
<name>A0A1M6EBU0_9BACT</name>
<dbReference type="PANTHER" id="PTHR30026:SF21">
    <property type="entry name" value="SLR1270 PROTEIN"/>
    <property type="match status" value="1"/>
</dbReference>
<evidence type="ECO:0000313" key="10">
    <source>
        <dbReference type="Proteomes" id="UP000183994"/>
    </source>
</evidence>
<dbReference type="InterPro" id="IPR003423">
    <property type="entry name" value="OMP_efflux"/>
</dbReference>
<dbReference type="Pfam" id="PF02321">
    <property type="entry name" value="OEP"/>
    <property type="match status" value="2"/>
</dbReference>
<dbReference type="AlphaFoldDB" id="A0A1M6EBU0"/>
<evidence type="ECO:0000256" key="7">
    <source>
        <dbReference type="ARBA" id="ARBA00023237"/>
    </source>
</evidence>
<keyword evidence="3" id="KW-0813">Transport</keyword>
<evidence type="ECO:0000313" key="9">
    <source>
        <dbReference type="EMBL" id="SHI82942.1"/>
    </source>
</evidence>
<dbReference type="GO" id="GO:0015288">
    <property type="term" value="F:porin activity"/>
    <property type="evidence" value="ECO:0007669"/>
    <property type="project" value="TreeGrafter"/>
</dbReference>
<keyword evidence="10" id="KW-1185">Reference proteome</keyword>
<dbReference type="Gene3D" id="1.20.1600.10">
    <property type="entry name" value="Outer membrane efflux proteins (OEP)"/>
    <property type="match status" value="1"/>
</dbReference>
<evidence type="ECO:0000256" key="4">
    <source>
        <dbReference type="ARBA" id="ARBA00022452"/>
    </source>
</evidence>
<evidence type="ECO:0000256" key="2">
    <source>
        <dbReference type="ARBA" id="ARBA00007613"/>
    </source>
</evidence>
<evidence type="ECO:0000256" key="5">
    <source>
        <dbReference type="ARBA" id="ARBA00022692"/>
    </source>
</evidence>
<evidence type="ECO:0000256" key="8">
    <source>
        <dbReference type="SAM" id="Coils"/>
    </source>
</evidence>
<dbReference type="SUPFAM" id="SSF56954">
    <property type="entry name" value="Outer membrane efflux proteins (OEP)"/>
    <property type="match status" value="1"/>
</dbReference>
<dbReference type="Proteomes" id="UP000183994">
    <property type="component" value="Unassembled WGS sequence"/>
</dbReference>
<dbReference type="EMBL" id="FQZU01000002">
    <property type="protein sequence ID" value="SHI82942.1"/>
    <property type="molecule type" value="Genomic_DNA"/>
</dbReference>
<proteinExistence type="inferred from homology"/>
<gene>
    <name evidence="9" type="ORF">SAMN02745216_00615</name>
</gene>
<dbReference type="GO" id="GO:0009279">
    <property type="term" value="C:cell outer membrane"/>
    <property type="evidence" value="ECO:0007669"/>
    <property type="project" value="UniProtKB-SubCell"/>
</dbReference>
<reference evidence="10" key="1">
    <citation type="submission" date="2016-11" db="EMBL/GenBank/DDBJ databases">
        <authorList>
            <person name="Varghese N."/>
            <person name="Submissions S."/>
        </authorList>
    </citation>
    <scope>NUCLEOTIDE SEQUENCE [LARGE SCALE GENOMIC DNA]</scope>
    <source>
        <strain evidence="10">DSM 16219</strain>
    </source>
</reference>
<dbReference type="OrthoDB" id="13803at2"/>
<keyword evidence="4" id="KW-1134">Transmembrane beta strand</keyword>
<evidence type="ECO:0000256" key="3">
    <source>
        <dbReference type="ARBA" id="ARBA00022448"/>
    </source>
</evidence>
<organism evidence="9 10">
    <name type="scientific">Desulfatibacillum alkenivorans DSM 16219</name>
    <dbReference type="NCBI Taxonomy" id="1121393"/>
    <lineage>
        <taxon>Bacteria</taxon>
        <taxon>Pseudomonadati</taxon>
        <taxon>Thermodesulfobacteriota</taxon>
        <taxon>Desulfobacteria</taxon>
        <taxon>Desulfobacterales</taxon>
        <taxon>Desulfatibacillaceae</taxon>
        <taxon>Desulfatibacillum</taxon>
    </lineage>
</organism>
<keyword evidence="7" id="KW-0998">Cell outer membrane</keyword>
<dbReference type="InterPro" id="IPR051906">
    <property type="entry name" value="TolC-like"/>
</dbReference>
<evidence type="ECO:0000256" key="1">
    <source>
        <dbReference type="ARBA" id="ARBA00004442"/>
    </source>
</evidence>
<dbReference type="PANTHER" id="PTHR30026">
    <property type="entry name" value="OUTER MEMBRANE PROTEIN TOLC"/>
    <property type="match status" value="1"/>
</dbReference>
<evidence type="ECO:0000256" key="6">
    <source>
        <dbReference type="ARBA" id="ARBA00023136"/>
    </source>
</evidence>
<comment type="similarity">
    <text evidence="2">Belongs to the outer membrane factor (OMF) (TC 1.B.17) family.</text>
</comment>
<protein>
    <submittedName>
        <fullName evidence="9">Outer membrane protein TolC</fullName>
    </submittedName>
</protein>
<dbReference type="GO" id="GO:1990281">
    <property type="term" value="C:efflux pump complex"/>
    <property type="evidence" value="ECO:0007669"/>
    <property type="project" value="TreeGrafter"/>
</dbReference>
<feature type="coiled-coil region" evidence="8">
    <location>
        <begin position="248"/>
        <end position="275"/>
    </location>
</feature>
<dbReference type="RefSeq" id="WP_073472740.1">
    <property type="nucleotide sequence ID" value="NZ_FQZU01000002.1"/>
</dbReference>
<accession>A0A1M6EBU0</accession>
<keyword evidence="8" id="KW-0175">Coiled coil</keyword>
<sequence length="496" mass="53928">MTWLFKPFFLFRSGGAASPVRPLLAAGLIALLAFSAGCARSQWENRYDYDNIVSRINIQSPAPEQNTPPAAKDLGKITLAEAIKTALENNPDTDMALARIRQSEAMIDQAKAAYWPVLSLYGSYSQGDAPSGYLFSTIDQRLLPPNTNFNDPGWFENYEIGAKVGVNLFNGGRDWLNRHMAETGLAISQLDSRAINNGLVSSVISAWYDCLAAGDFIEIAKESVSTVEAELRLMQVRYDAGGALKSDVLSLDVRLAQAREELVRAQSNRSLALAALANLMGLNPDAQFELDAQTAVNPDLPPDYSAGSILALAKRPELKQARLAVIKSAMGVDMAKSHYLPTADAQLKYYMDDPDASFDSDRDNWTAGVIINWNAFTGGRTSSAIRKAKNVQDEMLAADRKAAQNVLLDVKTAYLNLDSARARNVVAAAAVEQARESLRLVKKQYEGGSVTVTRYLDAELAFNSARIRSSSAVFDREKAAASVGRALGLWASLEGE</sequence>
<dbReference type="GO" id="GO:0015562">
    <property type="term" value="F:efflux transmembrane transporter activity"/>
    <property type="evidence" value="ECO:0007669"/>
    <property type="project" value="InterPro"/>
</dbReference>
<comment type="subcellular location">
    <subcellularLocation>
        <location evidence="1">Cell outer membrane</location>
    </subcellularLocation>
</comment>
<keyword evidence="5" id="KW-0812">Transmembrane</keyword>
<dbReference type="STRING" id="1121393.SAMN02745216_00615"/>